<proteinExistence type="predicted"/>
<dbReference type="EMBL" id="CAEZUN010000081">
    <property type="protein sequence ID" value="CAB4602426.1"/>
    <property type="molecule type" value="Genomic_DNA"/>
</dbReference>
<reference evidence="2" key="1">
    <citation type="submission" date="2020-05" db="EMBL/GenBank/DDBJ databases">
        <authorList>
            <person name="Chiriac C."/>
            <person name="Salcher M."/>
            <person name="Ghai R."/>
            <person name="Kavagutti S V."/>
        </authorList>
    </citation>
    <scope>NUCLEOTIDE SEQUENCE</scope>
</reference>
<keyword evidence="1" id="KW-0472">Membrane</keyword>
<evidence type="ECO:0000313" key="2">
    <source>
        <dbReference type="EMBL" id="CAB4602426.1"/>
    </source>
</evidence>
<keyword evidence="1" id="KW-0812">Transmembrane</keyword>
<keyword evidence="1" id="KW-1133">Transmembrane helix</keyword>
<sequence length="49" mass="5421">MISAVVWHWWLGAGLLIAGLGAVISVVVGYISQVTAQKYPNRRQRQAQK</sequence>
<protein>
    <submittedName>
        <fullName evidence="2">Unannotated protein</fullName>
    </submittedName>
</protein>
<dbReference type="AlphaFoldDB" id="A0A6J6GMI5"/>
<name>A0A6J6GMI5_9ZZZZ</name>
<evidence type="ECO:0000256" key="1">
    <source>
        <dbReference type="SAM" id="Phobius"/>
    </source>
</evidence>
<accession>A0A6J6GMI5</accession>
<organism evidence="2">
    <name type="scientific">freshwater metagenome</name>
    <dbReference type="NCBI Taxonomy" id="449393"/>
    <lineage>
        <taxon>unclassified sequences</taxon>
        <taxon>metagenomes</taxon>
        <taxon>ecological metagenomes</taxon>
    </lineage>
</organism>
<gene>
    <name evidence="2" type="ORF">UFOPK1826_00761</name>
</gene>
<feature type="transmembrane region" description="Helical" evidence="1">
    <location>
        <begin position="6"/>
        <end position="32"/>
    </location>
</feature>